<feature type="transmembrane region" description="Helical" evidence="9">
    <location>
        <begin position="77"/>
        <end position="98"/>
    </location>
</feature>
<feature type="transmembrane region" description="Helical" evidence="9">
    <location>
        <begin position="331"/>
        <end position="354"/>
    </location>
</feature>
<dbReference type="RefSeq" id="WP_016441874.1">
    <property type="nucleotide sequence ID" value="NZ_KE150262.1"/>
</dbReference>
<accession>S2VRJ0</accession>
<gene>
    <name evidence="11" type="ORF">HMPREF9237_00227</name>
</gene>
<dbReference type="InterPro" id="IPR001750">
    <property type="entry name" value="ND/Mrp_TM"/>
</dbReference>
<dbReference type="PATRIC" id="fig|883067.3.peg.227"/>
<comment type="similarity">
    <text evidence="2">Belongs to the CPA3 antiporters (TC 2.A.63) subunit D family.</text>
</comment>
<keyword evidence="6 9" id="KW-0472">Membrane</keyword>
<dbReference type="AlphaFoldDB" id="S2VRJ0"/>
<keyword evidence="5 9" id="KW-1133">Transmembrane helix</keyword>
<name>S2VRJ0_9ACTO</name>
<evidence type="ECO:0000256" key="9">
    <source>
        <dbReference type="SAM" id="Phobius"/>
    </source>
</evidence>
<evidence type="ECO:0000313" key="11">
    <source>
        <dbReference type="EMBL" id="EPD28700.1"/>
    </source>
</evidence>
<dbReference type="PANTHER" id="PTHR42703">
    <property type="entry name" value="NADH DEHYDROGENASE"/>
    <property type="match status" value="1"/>
</dbReference>
<feature type="compositionally biased region" description="Polar residues" evidence="8">
    <location>
        <begin position="520"/>
        <end position="529"/>
    </location>
</feature>
<feature type="region of interest" description="Disordered" evidence="8">
    <location>
        <begin position="500"/>
        <end position="593"/>
    </location>
</feature>
<proteinExistence type="inferred from homology"/>
<feature type="transmembrane region" description="Helical" evidence="9">
    <location>
        <begin position="35"/>
        <end position="57"/>
    </location>
</feature>
<dbReference type="NCBIfam" id="NF009308">
    <property type="entry name" value="PRK12665.1"/>
    <property type="match status" value="1"/>
</dbReference>
<evidence type="ECO:0000256" key="6">
    <source>
        <dbReference type="ARBA" id="ARBA00023136"/>
    </source>
</evidence>
<dbReference type="eggNOG" id="COG0651">
    <property type="taxonomic scope" value="Bacteria"/>
</dbReference>
<feature type="transmembrane region" description="Helical" evidence="9">
    <location>
        <begin position="165"/>
        <end position="189"/>
    </location>
</feature>
<reference evidence="11 12" key="1">
    <citation type="submission" date="2013-05" db="EMBL/GenBank/DDBJ databases">
        <title>The Genome Sequence of Actinobaculum schaalii FB123-CNA2.</title>
        <authorList>
            <consortium name="The Broad Institute Genomics Platform"/>
            <person name="Earl A."/>
            <person name="Ward D."/>
            <person name="Feldgarden M."/>
            <person name="Gevers D."/>
            <person name="Saerens B."/>
            <person name="Vaneechoutte M."/>
            <person name="Walker B."/>
            <person name="Young S."/>
            <person name="Zeng Q."/>
            <person name="Gargeya S."/>
            <person name="Fitzgerald M."/>
            <person name="Haas B."/>
            <person name="Abouelleil A."/>
            <person name="Allen A.W."/>
            <person name="Alvarado L."/>
            <person name="Arachchi H.M."/>
            <person name="Berlin A.M."/>
            <person name="Chapman S.B."/>
            <person name="Gainer-Dewar J."/>
            <person name="Goldberg J."/>
            <person name="Griggs A."/>
            <person name="Gujja S."/>
            <person name="Hansen M."/>
            <person name="Howarth C."/>
            <person name="Imamovic A."/>
            <person name="Ireland A."/>
            <person name="Larimer J."/>
            <person name="McCowan C."/>
            <person name="Murphy C."/>
            <person name="Pearson M."/>
            <person name="Poon T.W."/>
            <person name="Priest M."/>
            <person name="Roberts A."/>
            <person name="Saif S."/>
            <person name="Shea T."/>
            <person name="Sisk P."/>
            <person name="Sykes S."/>
            <person name="Wortman J."/>
            <person name="Nusbaum C."/>
            <person name="Birren B."/>
        </authorList>
    </citation>
    <scope>NUCLEOTIDE SEQUENCE [LARGE SCALE GENOMIC DNA]</scope>
    <source>
        <strain evidence="11 12">FB123-CNA-2</strain>
    </source>
</reference>
<keyword evidence="4 7" id="KW-0812">Transmembrane</keyword>
<evidence type="ECO:0000256" key="8">
    <source>
        <dbReference type="SAM" id="MobiDB-lite"/>
    </source>
</evidence>
<evidence type="ECO:0000256" key="4">
    <source>
        <dbReference type="ARBA" id="ARBA00022692"/>
    </source>
</evidence>
<dbReference type="GO" id="GO:0008137">
    <property type="term" value="F:NADH dehydrogenase (ubiquinone) activity"/>
    <property type="evidence" value="ECO:0007669"/>
    <property type="project" value="InterPro"/>
</dbReference>
<dbReference type="HOGENOM" id="CLU_007100_9_2_11"/>
<feature type="transmembrane region" description="Helical" evidence="9">
    <location>
        <begin position="134"/>
        <end position="153"/>
    </location>
</feature>
<feature type="transmembrane region" description="Helical" evidence="9">
    <location>
        <begin position="406"/>
        <end position="427"/>
    </location>
</feature>
<protein>
    <recommendedName>
        <fullName evidence="10">NADH:quinone oxidoreductase/Mrp antiporter transmembrane domain-containing protein</fullName>
    </recommendedName>
</protein>
<dbReference type="STRING" id="59505.FB03_07640"/>
<dbReference type="InterPro" id="IPR003918">
    <property type="entry name" value="NADH_UbQ_OxRdtase"/>
</dbReference>
<dbReference type="EMBL" id="AGWM01000002">
    <property type="protein sequence ID" value="EPD28700.1"/>
    <property type="molecule type" value="Genomic_DNA"/>
</dbReference>
<evidence type="ECO:0000256" key="3">
    <source>
        <dbReference type="ARBA" id="ARBA00022475"/>
    </source>
</evidence>
<evidence type="ECO:0000256" key="7">
    <source>
        <dbReference type="RuleBase" id="RU000320"/>
    </source>
</evidence>
<evidence type="ECO:0000313" key="12">
    <source>
        <dbReference type="Proteomes" id="UP000014393"/>
    </source>
</evidence>
<dbReference type="PRINTS" id="PR01437">
    <property type="entry name" value="NUOXDRDTASE4"/>
</dbReference>
<dbReference type="InterPro" id="IPR050586">
    <property type="entry name" value="CPA3_Na-H_Antiporter_D"/>
</dbReference>
<comment type="caution">
    <text evidence="11">The sequence shown here is derived from an EMBL/GenBank/DDBJ whole genome shotgun (WGS) entry which is preliminary data.</text>
</comment>
<evidence type="ECO:0000256" key="2">
    <source>
        <dbReference type="ARBA" id="ARBA00005346"/>
    </source>
</evidence>
<dbReference type="PANTHER" id="PTHR42703:SF1">
    <property type="entry name" value="NA(+)_H(+) ANTIPORTER SUBUNIT D1"/>
    <property type="match status" value="1"/>
</dbReference>
<feature type="transmembrane region" description="Helical" evidence="9">
    <location>
        <begin position="110"/>
        <end position="128"/>
    </location>
</feature>
<evidence type="ECO:0000256" key="1">
    <source>
        <dbReference type="ARBA" id="ARBA00004651"/>
    </source>
</evidence>
<dbReference type="Pfam" id="PF00361">
    <property type="entry name" value="Proton_antipo_M"/>
    <property type="match status" value="1"/>
</dbReference>
<feature type="transmembrane region" description="Helical" evidence="9">
    <location>
        <begin position="209"/>
        <end position="232"/>
    </location>
</feature>
<keyword evidence="12" id="KW-1185">Reference proteome</keyword>
<feature type="transmembrane region" description="Helical" evidence="9">
    <location>
        <begin position="447"/>
        <end position="470"/>
    </location>
</feature>
<keyword evidence="3" id="KW-1003">Cell membrane</keyword>
<dbReference type="OrthoDB" id="9768329at2"/>
<comment type="subcellular location">
    <subcellularLocation>
        <location evidence="1">Cell membrane</location>
        <topology evidence="1">Multi-pass membrane protein</topology>
    </subcellularLocation>
    <subcellularLocation>
        <location evidence="7">Membrane</location>
        <topology evidence="7">Multi-pass membrane protein</topology>
    </subcellularLocation>
</comment>
<feature type="transmembrane region" description="Helical" evidence="9">
    <location>
        <begin position="300"/>
        <end position="319"/>
    </location>
</feature>
<feature type="transmembrane region" description="Helical" evidence="9">
    <location>
        <begin position="239"/>
        <end position="260"/>
    </location>
</feature>
<feature type="domain" description="NADH:quinone oxidoreductase/Mrp antiporter transmembrane" evidence="10">
    <location>
        <begin position="131"/>
        <end position="422"/>
    </location>
</feature>
<evidence type="ECO:0000256" key="5">
    <source>
        <dbReference type="ARBA" id="ARBA00022989"/>
    </source>
</evidence>
<organism evidence="11 12">
    <name type="scientific">Actinotignum schaalii FB123-CNA-2</name>
    <dbReference type="NCBI Taxonomy" id="883067"/>
    <lineage>
        <taxon>Bacteria</taxon>
        <taxon>Bacillati</taxon>
        <taxon>Actinomycetota</taxon>
        <taxon>Actinomycetes</taxon>
        <taxon>Actinomycetales</taxon>
        <taxon>Actinomycetaceae</taxon>
        <taxon>Actinotignum</taxon>
    </lineage>
</organism>
<dbReference type="GO" id="GO:0005886">
    <property type="term" value="C:plasma membrane"/>
    <property type="evidence" value="ECO:0007669"/>
    <property type="project" value="UniProtKB-SubCell"/>
</dbReference>
<evidence type="ECO:0000259" key="10">
    <source>
        <dbReference type="Pfam" id="PF00361"/>
    </source>
</evidence>
<feature type="transmembrane region" description="Helical" evidence="9">
    <location>
        <begin position="275"/>
        <end position="293"/>
    </location>
</feature>
<feature type="transmembrane region" description="Helical" evidence="9">
    <location>
        <begin position="366"/>
        <end position="386"/>
    </location>
</feature>
<dbReference type="GO" id="GO:0042773">
    <property type="term" value="P:ATP synthesis coupled electron transport"/>
    <property type="evidence" value="ECO:0007669"/>
    <property type="project" value="InterPro"/>
</dbReference>
<dbReference type="Proteomes" id="UP000014393">
    <property type="component" value="Unassembled WGS sequence"/>
</dbReference>
<feature type="transmembrane region" description="Helical" evidence="9">
    <location>
        <begin position="6"/>
        <end position="23"/>
    </location>
</feature>
<sequence length="593" mass="61820">MISWLLPVPIVLPLLAAGVLLAVPRRRRVQAWTAVGMLSIVLVVAVILLFVSARGPITLDVGNWAAPVGISLVADRLSTIMLTTSVTVTLIVLVYSVFQGVADGERGAPTSVYYPAFMILSAGVSDAFLTGDLFNMYVGFEILLAASFVLLTMGGTAERMRSGSVYVIVSMVSSLIFLTALGLTYAAVGSVNLADLAVKLPQVDPGMRMVLQILFLVAFGLKAAIFPLAAWLPDSYPTASGPVTAVFAGLLTKVGVYAIIRTQVLLFPGGRLDDILAGFAVATMLIGILGAIAQENIKRLLSFTLVSHIGYLIWGIAISTEAGLSSTIFYAVHHIVVQTALFLVVGLIGWVAGTTSLVRLGSIMRAAPMVAVLYFLPALSLGGIPPLSGFLGKVGLLEASAARGTVIDWVLIAAGLVTSLLTLYAVIRAWNMAFWQEAPAELPSTTYPSGMVISASGLIAVMLGITFAAAPLRSFTDGAAAELEARTPYISAVLPDWDRGTGISPEVDEETVVPHEDSTPDTGTFTQTPEPKESPRLLRSPSPTPVPTLVPTGAPVPSGAPSFHTPAPVPTAGLTSVPAQGPAPLPAASGGEQ</sequence>